<dbReference type="STRING" id="40148.A0A0D9Z8A0"/>
<evidence type="ECO:0000313" key="5">
    <source>
        <dbReference type="Proteomes" id="UP000026961"/>
    </source>
</evidence>
<dbReference type="CDD" id="cd00371">
    <property type="entry name" value="HMA"/>
    <property type="match status" value="1"/>
</dbReference>
<evidence type="ECO:0000256" key="2">
    <source>
        <dbReference type="SAM" id="MobiDB-lite"/>
    </source>
</evidence>
<feature type="domain" description="HMA" evidence="3">
    <location>
        <begin position="160"/>
        <end position="227"/>
    </location>
</feature>
<accession>A0A0D9Z8A0</accession>
<sequence length="302" mass="31802">MTETGREHDVAVLPPPSWAMAHLSAHHTRTQTISNKQSGWYSSGGGGGGRRRRAERRREEARERTMEAAAAVTRLSFVPLAAAARPLLAGFMRPRVFASISSSSSPFSGGGGGRFFGGGGGRGRGGGGGGGGEESGAGAAAAASAAAAVVLGETETADADVILLRVGGMSCGGCAASVKRILESQPEVTSATVDFEKKTAAVWTTPEAKATKDWRKQLGEKLSHHLSTCGFQSHLLGSWCHSPQMKKNLILDLNSENPCSFTIRGFLRAVPTYLPLWKLYIVSEKVSITILFLNPATDNYKA</sequence>
<dbReference type="Pfam" id="PF00403">
    <property type="entry name" value="HMA"/>
    <property type="match status" value="1"/>
</dbReference>
<dbReference type="AlphaFoldDB" id="A0A0D9Z8A0"/>
<dbReference type="GO" id="GO:0046872">
    <property type="term" value="F:metal ion binding"/>
    <property type="evidence" value="ECO:0007669"/>
    <property type="project" value="UniProtKB-KW"/>
</dbReference>
<feature type="compositionally biased region" description="Gly residues" evidence="2">
    <location>
        <begin position="108"/>
        <end position="133"/>
    </location>
</feature>
<keyword evidence="5" id="KW-1185">Reference proteome</keyword>
<feature type="compositionally biased region" description="Polar residues" evidence="2">
    <location>
        <begin position="30"/>
        <end position="41"/>
    </location>
</feature>
<dbReference type="InterPro" id="IPR017969">
    <property type="entry name" value="Heavy-metal-associated_CS"/>
</dbReference>
<dbReference type="PROSITE" id="PS01047">
    <property type="entry name" value="HMA_1"/>
    <property type="match status" value="1"/>
</dbReference>
<reference evidence="4" key="1">
    <citation type="submission" date="2015-04" db="UniProtKB">
        <authorList>
            <consortium name="EnsemblPlants"/>
        </authorList>
    </citation>
    <scope>IDENTIFICATION</scope>
</reference>
<organism evidence="4">
    <name type="scientific">Oryza glumipatula</name>
    <dbReference type="NCBI Taxonomy" id="40148"/>
    <lineage>
        <taxon>Eukaryota</taxon>
        <taxon>Viridiplantae</taxon>
        <taxon>Streptophyta</taxon>
        <taxon>Embryophyta</taxon>
        <taxon>Tracheophyta</taxon>
        <taxon>Spermatophyta</taxon>
        <taxon>Magnoliopsida</taxon>
        <taxon>Liliopsida</taxon>
        <taxon>Poales</taxon>
        <taxon>Poaceae</taxon>
        <taxon>BOP clade</taxon>
        <taxon>Oryzoideae</taxon>
        <taxon>Oryzeae</taxon>
        <taxon>Oryzinae</taxon>
        <taxon>Oryza</taxon>
    </lineage>
</organism>
<keyword evidence="1" id="KW-0479">Metal-binding</keyword>
<feature type="region of interest" description="Disordered" evidence="2">
    <location>
        <begin position="28"/>
        <end position="62"/>
    </location>
</feature>
<dbReference type="InterPro" id="IPR036163">
    <property type="entry name" value="HMA_dom_sf"/>
</dbReference>
<dbReference type="Proteomes" id="UP000026961">
    <property type="component" value="Chromosome 3"/>
</dbReference>
<protein>
    <recommendedName>
        <fullName evidence="3">HMA domain-containing protein</fullName>
    </recommendedName>
</protein>
<dbReference type="Gene3D" id="3.30.70.100">
    <property type="match status" value="1"/>
</dbReference>
<feature type="region of interest" description="Disordered" evidence="2">
    <location>
        <begin position="101"/>
        <end position="133"/>
    </location>
</feature>
<evidence type="ECO:0000313" key="4">
    <source>
        <dbReference type="EnsemblPlants" id="OGLUM03G20470.1"/>
    </source>
</evidence>
<proteinExistence type="predicted"/>
<name>A0A0D9Z8A0_9ORYZ</name>
<evidence type="ECO:0000259" key="3">
    <source>
        <dbReference type="PROSITE" id="PS50846"/>
    </source>
</evidence>
<dbReference type="PROSITE" id="PS50846">
    <property type="entry name" value="HMA_2"/>
    <property type="match status" value="1"/>
</dbReference>
<evidence type="ECO:0000256" key="1">
    <source>
        <dbReference type="ARBA" id="ARBA00022723"/>
    </source>
</evidence>
<dbReference type="InterPro" id="IPR006121">
    <property type="entry name" value="HMA_dom"/>
</dbReference>
<dbReference type="Gramene" id="OGLUM03G20470.1">
    <property type="protein sequence ID" value="OGLUM03G20470.1"/>
    <property type="gene ID" value="OGLUM03G20470"/>
</dbReference>
<reference evidence="4" key="2">
    <citation type="submission" date="2018-05" db="EMBL/GenBank/DDBJ databases">
        <title>OgluRS3 (Oryza glumaepatula Reference Sequence Version 3).</title>
        <authorList>
            <person name="Zhang J."/>
            <person name="Kudrna D."/>
            <person name="Lee S."/>
            <person name="Talag J."/>
            <person name="Welchert J."/>
            <person name="Wing R.A."/>
        </authorList>
    </citation>
    <scope>NUCLEOTIDE SEQUENCE [LARGE SCALE GENOMIC DNA]</scope>
</reference>
<dbReference type="FunFam" id="3.30.70.100:FF:000047">
    <property type="entry name" value="Copper-transporting ATPase PAA1, chloroplastic"/>
    <property type="match status" value="1"/>
</dbReference>
<dbReference type="SUPFAM" id="SSF55008">
    <property type="entry name" value="HMA, heavy metal-associated domain"/>
    <property type="match status" value="1"/>
</dbReference>
<dbReference type="EnsemblPlants" id="OGLUM03G20470.1">
    <property type="protein sequence ID" value="OGLUM03G20470.1"/>
    <property type="gene ID" value="OGLUM03G20470"/>
</dbReference>
<dbReference type="eggNOG" id="KOG0207">
    <property type="taxonomic scope" value="Eukaryota"/>
</dbReference>